<reference evidence="17 18" key="1">
    <citation type="journal article" date="2013" name="Genome Biol. Evol.">
        <title>Genome evolution and phylogenomic analysis of candidatus kinetoplastibacterium, the betaproteobacterial endosymbionts of strigomonas and angomonas.</title>
        <authorList>
            <person name="Alves J.M."/>
            <person name="Serrano M.G."/>
            <person name="Maia da Silva F."/>
            <person name="Voegtly L.J."/>
            <person name="Matveyev A.V."/>
            <person name="Teixeira M.M."/>
            <person name="Camargo E.P."/>
            <person name="Buck G.A."/>
        </authorList>
    </citation>
    <scope>NUCLEOTIDE SEQUENCE [LARGE SCALE GENOMIC DNA]</scope>
    <source>
        <strain evidence="17 18">TCC012E</strain>
    </source>
</reference>
<keyword evidence="18" id="KW-1185">Reference proteome</keyword>
<evidence type="ECO:0000256" key="2">
    <source>
        <dbReference type="ARBA" id="ARBA00004418"/>
    </source>
</evidence>
<feature type="active site" description="Charge relay system" evidence="14">
    <location>
        <position position="165"/>
    </location>
</feature>
<evidence type="ECO:0000256" key="4">
    <source>
        <dbReference type="ARBA" id="ARBA00013035"/>
    </source>
</evidence>
<comment type="similarity">
    <text evidence="3">Belongs to the peptidase S1C family.</text>
</comment>
<dbReference type="PRINTS" id="PR00834">
    <property type="entry name" value="PROTEASES2C"/>
</dbReference>
<comment type="catalytic activity">
    <reaction evidence="1">
        <text>Acts on substrates that are at least partially unfolded. The cleavage site P1 residue is normally between a pair of hydrophobic residues, such as Val-|-Val.</text>
        <dbReference type="EC" id="3.4.21.107"/>
    </reaction>
</comment>
<dbReference type="AlphaFoldDB" id="M1M0T2"/>
<proteinExistence type="inferred from homology"/>
<dbReference type="KEGG" id="kbt:BCUE_0725"/>
<evidence type="ECO:0000259" key="16">
    <source>
        <dbReference type="PROSITE" id="PS50106"/>
    </source>
</evidence>
<evidence type="ECO:0000256" key="9">
    <source>
        <dbReference type="ARBA" id="ARBA00022764"/>
    </source>
</evidence>
<dbReference type="InterPro" id="IPR036034">
    <property type="entry name" value="PDZ_sf"/>
</dbReference>
<keyword evidence="10 17" id="KW-0378">Hydrolase</keyword>
<dbReference type="EMBL" id="CP003807">
    <property type="protein sequence ID" value="AGF49886.1"/>
    <property type="molecule type" value="Genomic_DNA"/>
</dbReference>
<keyword evidence="7" id="KW-0732">Signal</keyword>
<evidence type="ECO:0000256" key="8">
    <source>
        <dbReference type="ARBA" id="ARBA00022737"/>
    </source>
</evidence>
<evidence type="ECO:0000256" key="5">
    <source>
        <dbReference type="ARBA" id="ARBA00013958"/>
    </source>
</evidence>
<dbReference type="SUPFAM" id="SSF50494">
    <property type="entry name" value="Trypsin-like serine proteases"/>
    <property type="match status" value="1"/>
</dbReference>
<feature type="binding site" evidence="15">
    <location>
        <begin position="234"/>
        <end position="236"/>
    </location>
    <ligand>
        <name>substrate</name>
    </ligand>
</feature>
<dbReference type="InterPro" id="IPR001478">
    <property type="entry name" value="PDZ"/>
</dbReference>
<evidence type="ECO:0000256" key="14">
    <source>
        <dbReference type="PIRSR" id="PIRSR611782-1"/>
    </source>
</evidence>
<organism evidence="17 18">
    <name type="scientific">Candidatus Kinetoplastidibacterium blastocrithidiae TCC012E</name>
    <dbReference type="NCBI Taxonomy" id="1208922"/>
    <lineage>
        <taxon>Bacteria</taxon>
        <taxon>Pseudomonadati</taxon>
        <taxon>Pseudomonadota</taxon>
        <taxon>Betaproteobacteria</taxon>
        <taxon>Candidatus Kinetoplastidibacterium</taxon>
    </lineage>
</organism>
<dbReference type="EC" id="3.4.21.107" evidence="4"/>
<dbReference type="GO" id="GO:0006508">
    <property type="term" value="P:proteolysis"/>
    <property type="evidence" value="ECO:0007669"/>
    <property type="project" value="UniProtKB-KW"/>
</dbReference>
<dbReference type="SMART" id="SM00228">
    <property type="entry name" value="PDZ"/>
    <property type="match status" value="2"/>
</dbReference>
<sequence>MLEIKVSRLFISRIFLSTLIIIKLCLASCYISVYAQSIAGLTNNSSLNLPDFTNIVEKVESSVVNIRTMTNIANRDASNNFNNDPYDFFRWFFGPQLQQPVPIYPPQVNEEKIIPRGMGSGFFISDDGYILTNNHVIIDATEIIVTLYDGKEFIAKVVGTDDRTDIALLKIDNKNTKPLSIGSVNFVRKGQWVLAIGSPFGLDSTVTAGIVSAIGRDTGDYLSFIQADVAVNPGNSGGPLLNLNGEVIGVNSQIISRSGGFMGISLSIPIDEAMRVAEQLRLSGKVIRGRIGVHIGEISKEVADALGLVNSYGALVSYVENGSPADLSGIIAGDVILSFNNENIKKHTDLPRIVGEAKPGSKSTLIVFRHGKKIKIDVKVGEIQSANSCIVDNNSNLDKGSIVFDSIGLKVADIPSDVCSNLRINGGVLVKKSFGIAASCGLKQGDMILAINEYCINGVKDFGKHIKTLCKNRSLALLVRRGEQTQWIPIKFN</sequence>
<dbReference type="InterPro" id="IPR011782">
    <property type="entry name" value="Pept_S1C_Do"/>
</dbReference>
<dbReference type="SUPFAM" id="SSF50156">
    <property type="entry name" value="PDZ domain-like"/>
    <property type="match status" value="2"/>
</dbReference>
<dbReference type="PANTHER" id="PTHR22939">
    <property type="entry name" value="SERINE PROTEASE FAMILY S1C HTRA-RELATED"/>
    <property type="match status" value="1"/>
</dbReference>
<dbReference type="InterPro" id="IPR001940">
    <property type="entry name" value="Peptidase_S1C"/>
</dbReference>
<evidence type="ECO:0000256" key="1">
    <source>
        <dbReference type="ARBA" id="ARBA00001772"/>
    </source>
</evidence>
<keyword evidence="8" id="KW-0677">Repeat</keyword>
<evidence type="ECO:0000256" key="3">
    <source>
        <dbReference type="ARBA" id="ARBA00010541"/>
    </source>
</evidence>
<evidence type="ECO:0000256" key="10">
    <source>
        <dbReference type="ARBA" id="ARBA00022801"/>
    </source>
</evidence>
<evidence type="ECO:0000256" key="12">
    <source>
        <dbReference type="ARBA" id="ARBA00023016"/>
    </source>
</evidence>
<evidence type="ECO:0000256" key="7">
    <source>
        <dbReference type="ARBA" id="ARBA00022729"/>
    </source>
</evidence>
<dbReference type="RefSeq" id="WP_015390041.1">
    <property type="nucleotide sequence ID" value="NC_020285.1"/>
</dbReference>
<feature type="active site" description="Charge relay system" evidence="14">
    <location>
        <position position="135"/>
    </location>
</feature>
<dbReference type="PANTHER" id="PTHR22939:SF130">
    <property type="entry name" value="PERIPLASMIC SERINE ENDOPROTEASE DEGP-LIKE-RELATED"/>
    <property type="match status" value="1"/>
</dbReference>
<dbReference type="GO" id="GO:0042597">
    <property type="term" value="C:periplasmic space"/>
    <property type="evidence" value="ECO:0007669"/>
    <property type="project" value="UniProtKB-SubCell"/>
</dbReference>
<dbReference type="Pfam" id="PF13180">
    <property type="entry name" value="PDZ_2"/>
    <property type="match status" value="1"/>
</dbReference>
<keyword evidence="6" id="KW-0645">Protease</keyword>
<dbReference type="Proteomes" id="UP000011563">
    <property type="component" value="Chromosome"/>
</dbReference>
<dbReference type="NCBIfam" id="TIGR02037">
    <property type="entry name" value="degP_htrA_DO"/>
    <property type="match status" value="1"/>
</dbReference>
<dbReference type="Gene3D" id="2.30.42.10">
    <property type="match status" value="2"/>
</dbReference>
<feature type="active site" description="Charge relay system" evidence="14">
    <location>
        <position position="236"/>
    </location>
</feature>
<dbReference type="PATRIC" id="fig|1208922.3.peg.440"/>
<feature type="binding site" evidence="15">
    <location>
        <position position="135"/>
    </location>
    <ligand>
        <name>substrate</name>
    </ligand>
</feature>
<dbReference type="PROSITE" id="PS50106">
    <property type="entry name" value="PDZ"/>
    <property type="match status" value="1"/>
</dbReference>
<gene>
    <name evidence="17" type="ORF">BCUE_0725</name>
</gene>
<dbReference type="InterPro" id="IPR009003">
    <property type="entry name" value="Peptidase_S1_PA"/>
</dbReference>
<accession>M1M0T2</accession>
<evidence type="ECO:0000313" key="18">
    <source>
        <dbReference type="Proteomes" id="UP000011563"/>
    </source>
</evidence>
<protein>
    <recommendedName>
        <fullName evidence="5">Probable periplasmic serine endoprotease DegP-like</fullName>
        <ecNumber evidence="4">3.4.21.107</ecNumber>
    </recommendedName>
    <alternativeName>
        <fullName evidence="13">Protease Do</fullName>
    </alternativeName>
</protein>
<evidence type="ECO:0000313" key="17">
    <source>
        <dbReference type="EMBL" id="AGF49886.1"/>
    </source>
</evidence>
<name>M1M0T2_9PROT</name>
<feature type="domain" description="PDZ" evidence="16">
    <location>
        <begin position="295"/>
        <end position="345"/>
    </location>
</feature>
<keyword evidence="9" id="KW-0574">Periplasm</keyword>
<dbReference type="GO" id="GO:0004252">
    <property type="term" value="F:serine-type endopeptidase activity"/>
    <property type="evidence" value="ECO:0007669"/>
    <property type="project" value="InterPro"/>
</dbReference>
<feature type="binding site" evidence="15">
    <location>
        <position position="165"/>
    </location>
    <ligand>
        <name>substrate</name>
    </ligand>
</feature>
<dbReference type="Gene3D" id="2.40.10.120">
    <property type="match status" value="1"/>
</dbReference>
<evidence type="ECO:0000256" key="6">
    <source>
        <dbReference type="ARBA" id="ARBA00022670"/>
    </source>
</evidence>
<dbReference type="HOGENOM" id="CLU_020120_1_0_4"/>
<evidence type="ECO:0000256" key="11">
    <source>
        <dbReference type="ARBA" id="ARBA00022825"/>
    </source>
</evidence>
<keyword evidence="11" id="KW-0720">Serine protease</keyword>
<evidence type="ECO:0000256" key="15">
    <source>
        <dbReference type="PIRSR" id="PIRSR611782-2"/>
    </source>
</evidence>
<evidence type="ECO:0000256" key="13">
    <source>
        <dbReference type="ARBA" id="ARBA00032850"/>
    </source>
</evidence>
<comment type="subcellular location">
    <subcellularLocation>
        <location evidence="2">Periplasm</location>
    </subcellularLocation>
</comment>
<dbReference type="Pfam" id="PF13365">
    <property type="entry name" value="Trypsin_2"/>
    <property type="match status" value="1"/>
</dbReference>
<keyword evidence="12" id="KW-0346">Stress response</keyword>